<evidence type="ECO:0000256" key="4">
    <source>
        <dbReference type="ARBA" id="ARBA00022777"/>
    </source>
</evidence>
<gene>
    <name evidence="8" type="ORF">P7K49_025777</name>
</gene>
<comment type="similarity">
    <text evidence="1">Belongs to the protein kinase superfamily. TKL Ser/Thr protein kinase family. RAF subfamily.</text>
</comment>
<keyword evidence="4" id="KW-0418">Kinase</keyword>
<keyword evidence="3" id="KW-0808">Transferase</keyword>
<evidence type="ECO:0000256" key="5">
    <source>
        <dbReference type="ARBA" id="ARBA00047899"/>
    </source>
</evidence>
<dbReference type="InterPro" id="IPR011009">
    <property type="entry name" value="Kinase-like_dom_sf"/>
</dbReference>
<organism evidence="8 9">
    <name type="scientific">Saguinus oedipus</name>
    <name type="common">Cotton-top tamarin</name>
    <name type="synonym">Oedipomidas oedipus</name>
    <dbReference type="NCBI Taxonomy" id="9490"/>
    <lineage>
        <taxon>Eukaryota</taxon>
        <taxon>Metazoa</taxon>
        <taxon>Chordata</taxon>
        <taxon>Craniata</taxon>
        <taxon>Vertebrata</taxon>
        <taxon>Euteleostomi</taxon>
        <taxon>Mammalia</taxon>
        <taxon>Eutheria</taxon>
        <taxon>Euarchontoglires</taxon>
        <taxon>Primates</taxon>
        <taxon>Haplorrhini</taxon>
        <taxon>Platyrrhini</taxon>
        <taxon>Cebidae</taxon>
        <taxon>Callitrichinae</taxon>
        <taxon>Saguinus</taxon>
    </lineage>
</organism>
<dbReference type="InterPro" id="IPR051681">
    <property type="entry name" value="Ser/Thr_Kinases-Pseudokinases"/>
</dbReference>
<dbReference type="PROSITE" id="PS50011">
    <property type="entry name" value="PROTEIN_KINASE_DOM"/>
    <property type="match status" value="1"/>
</dbReference>
<dbReference type="InterPro" id="IPR001245">
    <property type="entry name" value="Ser-Thr/Tyr_kinase_cat_dom"/>
</dbReference>
<keyword evidence="9" id="KW-1185">Reference proteome</keyword>
<evidence type="ECO:0000259" key="7">
    <source>
        <dbReference type="PROSITE" id="PS50011"/>
    </source>
</evidence>
<proteinExistence type="inferred from homology"/>
<evidence type="ECO:0000313" key="8">
    <source>
        <dbReference type="EMBL" id="KAK2096743.1"/>
    </source>
</evidence>
<sequence length="185" mass="20787">MGTDSNRAPEVIRMQDKNPYSFQSDVYAFGIVLYELMTGQLPYSNINNRDQIIFMVGRGYLSPDLSKVRSNCPKAMKRLMAECLKKKRDERPLFPQILASIELLARSLPKIHRSASEPSLNRAGFQTEDFSLYACASPKTPIQAGGYGAFPSPLQWGMDKLCRAAQKLIVPSCSRRVGREFAAFK</sequence>
<protein>
    <recommendedName>
        <fullName evidence="2">non-specific serine/threonine protein kinase</fullName>
        <ecNumber evidence="2">2.7.11.1</ecNumber>
    </recommendedName>
</protein>
<dbReference type="EC" id="2.7.11.1" evidence="2"/>
<dbReference type="PANTHER" id="PTHR44329:SF240">
    <property type="entry name" value="SERINE_THREONINE-PROTEIN KINASE B-RAF"/>
    <property type="match status" value="1"/>
</dbReference>
<accession>A0ABQ9UJK4</accession>
<dbReference type="Gene3D" id="1.10.510.10">
    <property type="entry name" value="Transferase(Phosphotransferase) domain 1"/>
    <property type="match status" value="1"/>
</dbReference>
<feature type="domain" description="Protein kinase" evidence="7">
    <location>
        <begin position="1"/>
        <end position="104"/>
    </location>
</feature>
<comment type="catalytic activity">
    <reaction evidence="6">
        <text>L-seryl-[protein] + ATP = O-phospho-L-seryl-[protein] + ADP + H(+)</text>
        <dbReference type="Rhea" id="RHEA:17989"/>
        <dbReference type="Rhea" id="RHEA-COMP:9863"/>
        <dbReference type="Rhea" id="RHEA-COMP:11604"/>
        <dbReference type="ChEBI" id="CHEBI:15378"/>
        <dbReference type="ChEBI" id="CHEBI:29999"/>
        <dbReference type="ChEBI" id="CHEBI:30616"/>
        <dbReference type="ChEBI" id="CHEBI:83421"/>
        <dbReference type="ChEBI" id="CHEBI:456216"/>
        <dbReference type="EC" id="2.7.11.1"/>
    </reaction>
</comment>
<dbReference type="PANTHER" id="PTHR44329">
    <property type="entry name" value="SERINE/THREONINE-PROTEIN KINASE TNNI3K-RELATED"/>
    <property type="match status" value="1"/>
</dbReference>
<evidence type="ECO:0000256" key="6">
    <source>
        <dbReference type="ARBA" id="ARBA00048679"/>
    </source>
</evidence>
<evidence type="ECO:0000256" key="1">
    <source>
        <dbReference type="ARBA" id="ARBA00010507"/>
    </source>
</evidence>
<evidence type="ECO:0000313" key="9">
    <source>
        <dbReference type="Proteomes" id="UP001266305"/>
    </source>
</evidence>
<reference evidence="8 9" key="1">
    <citation type="submission" date="2023-05" db="EMBL/GenBank/DDBJ databases">
        <title>B98-5 Cell Line De Novo Hybrid Assembly: An Optical Mapping Approach.</title>
        <authorList>
            <person name="Kananen K."/>
            <person name="Auerbach J.A."/>
            <person name="Kautto E."/>
            <person name="Blachly J.S."/>
        </authorList>
    </citation>
    <scope>NUCLEOTIDE SEQUENCE [LARGE SCALE GENOMIC DNA]</scope>
    <source>
        <strain evidence="8">B95-8</strain>
        <tissue evidence="8">Cell line</tissue>
    </source>
</reference>
<dbReference type="SUPFAM" id="SSF56112">
    <property type="entry name" value="Protein kinase-like (PK-like)"/>
    <property type="match status" value="1"/>
</dbReference>
<evidence type="ECO:0000256" key="2">
    <source>
        <dbReference type="ARBA" id="ARBA00012513"/>
    </source>
</evidence>
<dbReference type="EMBL" id="JASSZA010000012">
    <property type="protein sequence ID" value="KAK2096743.1"/>
    <property type="molecule type" value="Genomic_DNA"/>
</dbReference>
<comment type="caution">
    <text evidence="8">The sequence shown here is derived from an EMBL/GenBank/DDBJ whole genome shotgun (WGS) entry which is preliminary data.</text>
</comment>
<dbReference type="Pfam" id="PF07714">
    <property type="entry name" value="PK_Tyr_Ser-Thr"/>
    <property type="match status" value="1"/>
</dbReference>
<comment type="catalytic activity">
    <reaction evidence="5">
        <text>L-threonyl-[protein] + ATP = O-phospho-L-threonyl-[protein] + ADP + H(+)</text>
        <dbReference type="Rhea" id="RHEA:46608"/>
        <dbReference type="Rhea" id="RHEA-COMP:11060"/>
        <dbReference type="Rhea" id="RHEA-COMP:11605"/>
        <dbReference type="ChEBI" id="CHEBI:15378"/>
        <dbReference type="ChEBI" id="CHEBI:30013"/>
        <dbReference type="ChEBI" id="CHEBI:30616"/>
        <dbReference type="ChEBI" id="CHEBI:61977"/>
        <dbReference type="ChEBI" id="CHEBI:456216"/>
        <dbReference type="EC" id="2.7.11.1"/>
    </reaction>
</comment>
<dbReference type="InterPro" id="IPR000719">
    <property type="entry name" value="Prot_kinase_dom"/>
</dbReference>
<dbReference type="Proteomes" id="UP001266305">
    <property type="component" value="Unassembled WGS sequence"/>
</dbReference>
<name>A0ABQ9UJK4_SAGOE</name>
<evidence type="ECO:0000256" key="3">
    <source>
        <dbReference type="ARBA" id="ARBA00022679"/>
    </source>
</evidence>